<feature type="region of interest" description="Disordered" evidence="10">
    <location>
        <begin position="130"/>
        <end position="228"/>
    </location>
</feature>
<gene>
    <name evidence="13" type="ORF">XA68_14138</name>
</gene>
<evidence type="ECO:0000259" key="12">
    <source>
        <dbReference type="PROSITE" id="PS51503"/>
    </source>
</evidence>
<feature type="domain" description="HIG1" evidence="12">
    <location>
        <begin position="13"/>
        <end position="104"/>
    </location>
</feature>
<keyword evidence="9" id="KW-0175">Coiled coil</keyword>
<dbReference type="PANTHER" id="PTHR12297">
    <property type="entry name" value="HYPOXIA-INDUCBILE GENE 1 HIG1 -RELATED"/>
    <property type="match status" value="1"/>
</dbReference>
<evidence type="ECO:0000256" key="10">
    <source>
        <dbReference type="SAM" id="MobiDB-lite"/>
    </source>
</evidence>
<dbReference type="PROSITE" id="PS51503">
    <property type="entry name" value="HIG1"/>
    <property type="match status" value="1"/>
</dbReference>
<feature type="transmembrane region" description="Helical" evidence="11">
    <location>
        <begin position="72"/>
        <end position="93"/>
    </location>
</feature>
<evidence type="ECO:0000256" key="3">
    <source>
        <dbReference type="ARBA" id="ARBA00009366"/>
    </source>
</evidence>
<keyword evidence="5 11" id="KW-0812">Transmembrane</keyword>
<dbReference type="Pfam" id="PF04588">
    <property type="entry name" value="HIG_1_N"/>
    <property type="match status" value="1"/>
</dbReference>
<evidence type="ECO:0000256" key="7">
    <source>
        <dbReference type="ARBA" id="ARBA00023128"/>
    </source>
</evidence>
<dbReference type="EMBL" id="LAZP02000327">
    <property type="protein sequence ID" value="PFH58113.1"/>
    <property type="molecule type" value="Genomic_DNA"/>
</dbReference>
<feature type="transmembrane region" description="Helical" evidence="11">
    <location>
        <begin position="41"/>
        <end position="60"/>
    </location>
</feature>
<protein>
    <recommendedName>
        <fullName evidence="12">HIG1 domain-containing protein</fullName>
    </recommendedName>
</protein>
<keyword evidence="14" id="KW-1185">Reference proteome</keyword>
<evidence type="ECO:0000313" key="13">
    <source>
        <dbReference type="EMBL" id="PFH58113.1"/>
    </source>
</evidence>
<comment type="caution">
    <text evidence="13">The sequence shown here is derived from an EMBL/GenBank/DDBJ whole genome shotgun (WGS) entry which is preliminary data.</text>
</comment>
<sequence length="228" mass="25344">MADRPPPPLPGPLPSSFDGDPEFRSERRLQKIVRKLKEEPLIPLGMALTVFAFSSAYRAVRRGDSKQANRMFRARVAAQGFTVLAMVGGSVFYSQDREKEKELHKLQAQRNAEEKRQKWIRELEARDEEEKSLVASITRKKQLPSNTQSDEPSQQTSGGLLGKMGLWSQGNESEATKQDTATGVEPTLEPRHRRENPKSSLGAIGEALASKKREGSESKTASSGKKEP</sequence>
<dbReference type="OrthoDB" id="6604018at2759"/>
<evidence type="ECO:0000313" key="14">
    <source>
        <dbReference type="Proteomes" id="UP000037136"/>
    </source>
</evidence>
<dbReference type="AlphaFoldDB" id="A0A2A9PB34"/>
<evidence type="ECO:0000256" key="8">
    <source>
        <dbReference type="ARBA" id="ARBA00023136"/>
    </source>
</evidence>
<dbReference type="STRING" id="268505.A0A2A9PB34"/>
<reference evidence="13 14" key="2">
    <citation type="journal article" date="2017" name="Sci. Rep.">
        <title>Ant-infecting Ophiocordyceps genomes reveal a high diversity of potential behavioral manipulation genes and a possible major role for enterotoxins.</title>
        <authorList>
            <person name="de Bekker C."/>
            <person name="Ohm R.A."/>
            <person name="Evans H.C."/>
            <person name="Brachmann A."/>
            <person name="Hughes D.P."/>
        </authorList>
    </citation>
    <scope>NUCLEOTIDE SEQUENCE [LARGE SCALE GENOMIC DNA]</scope>
    <source>
        <strain evidence="13 14">SC16a</strain>
    </source>
</reference>
<name>A0A2A9PB34_OPHUN</name>
<evidence type="ECO:0000256" key="5">
    <source>
        <dbReference type="ARBA" id="ARBA00022692"/>
    </source>
</evidence>
<reference evidence="13 14" key="1">
    <citation type="journal article" date="2015" name="BMC Genomics">
        <title>Gene expression during zombie ant biting behavior reflects the complexity underlying fungal parasitic behavioral manipulation.</title>
        <authorList>
            <person name="de Bekker C."/>
            <person name="Ohm R.A."/>
            <person name="Loreto R.G."/>
            <person name="Sebastian A."/>
            <person name="Albert I."/>
            <person name="Merrow M."/>
            <person name="Brachmann A."/>
            <person name="Hughes D.P."/>
        </authorList>
    </citation>
    <scope>NUCLEOTIDE SEQUENCE [LARGE SCALE GENOMIC DNA]</scope>
    <source>
        <strain evidence="13 14">SC16a</strain>
    </source>
</reference>
<dbReference type="GO" id="GO:0097250">
    <property type="term" value="P:mitochondrial respirasome assembly"/>
    <property type="evidence" value="ECO:0007669"/>
    <property type="project" value="TreeGrafter"/>
</dbReference>
<proteinExistence type="inferred from homology"/>
<evidence type="ECO:0000256" key="11">
    <source>
        <dbReference type="SAM" id="Phobius"/>
    </source>
</evidence>
<feature type="compositionally biased region" description="Pro residues" evidence="10">
    <location>
        <begin position="1"/>
        <end position="13"/>
    </location>
</feature>
<evidence type="ECO:0000256" key="2">
    <source>
        <dbReference type="ARBA" id="ARBA00004325"/>
    </source>
</evidence>
<feature type="coiled-coil region" evidence="9">
    <location>
        <begin position="96"/>
        <end position="129"/>
    </location>
</feature>
<dbReference type="Gene3D" id="6.10.140.1320">
    <property type="match status" value="1"/>
</dbReference>
<feature type="compositionally biased region" description="Polar residues" evidence="10">
    <location>
        <begin position="143"/>
        <end position="158"/>
    </location>
</feature>
<evidence type="ECO:0000256" key="9">
    <source>
        <dbReference type="SAM" id="Coils"/>
    </source>
</evidence>
<evidence type="ECO:0000256" key="4">
    <source>
        <dbReference type="ARBA" id="ARBA00011565"/>
    </source>
</evidence>
<dbReference type="PANTHER" id="PTHR12297:SF3">
    <property type="entry name" value="HIG1 DOMAIN FAMILY MEMBER 1A"/>
    <property type="match status" value="1"/>
</dbReference>
<comment type="subunit">
    <text evidence="4">Associates with the respiratory chain complex III/complex IV supercomplex.</text>
</comment>
<dbReference type="GO" id="GO:0031966">
    <property type="term" value="C:mitochondrial membrane"/>
    <property type="evidence" value="ECO:0007669"/>
    <property type="project" value="UniProtKB-SubCell"/>
</dbReference>
<evidence type="ECO:0000256" key="1">
    <source>
        <dbReference type="ARBA" id="ARBA00002584"/>
    </source>
</evidence>
<feature type="compositionally biased region" description="Polar residues" evidence="10">
    <location>
        <begin position="218"/>
        <end position="228"/>
    </location>
</feature>
<comment type="similarity">
    <text evidence="3">Belongs to the RCF1 family.</text>
</comment>
<feature type="compositionally biased region" description="Polar residues" evidence="10">
    <location>
        <begin position="168"/>
        <end position="181"/>
    </location>
</feature>
<accession>A0A2A9PB34</accession>
<dbReference type="InterPro" id="IPR050355">
    <property type="entry name" value="RCF1"/>
</dbReference>
<feature type="region of interest" description="Disordered" evidence="10">
    <location>
        <begin position="1"/>
        <end position="22"/>
    </location>
</feature>
<dbReference type="Proteomes" id="UP000037136">
    <property type="component" value="Unassembled WGS sequence"/>
</dbReference>
<dbReference type="InterPro" id="IPR007667">
    <property type="entry name" value="Hypoxia_induced_domain"/>
</dbReference>
<keyword evidence="7" id="KW-0496">Mitochondrion</keyword>
<comment type="subcellular location">
    <subcellularLocation>
        <location evidence="2">Mitochondrion membrane</location>
    </subcellularLocation>
</comment>
<comment type="function">
    <text evidence="1">Cytochrome c oxidase subunit which plays a role in assembly of respiratory supercomplexes.</text>
</comment>
<keyword evidence="6 11" id="KW-1133">Transmembrane helix</keyword>
<evidence type="ECO:0000256" key="6">
    <source>
        <dbReference type="ARBA" id="ARBA00022989"/>
    </source>
</evidence>
<organism evidence="13 14">
    <name type="scientific">Ophiocordyceps unilateralis</name>
    <name type="common">Zombie-ant fungus</name>
    <name type="synonym">Torrubia unilateralis</name>
    <dbReference type="NCBI Taxonomy" id="268505"/>
    <lineage>
        <taxon>Eukaryota</taxon>
        <taxon>Fungi</taxon>
        <taxon>Dikarya</taxon>
        <taxon>Ascomycota</taxon>
        <taxon>Pezizomycotina</taxon>
        <taxon>Sordariomycetes</taxon>
        <taxon>Hypocreomycetidae</taxon>
        <taxon>Hypocreales</taxon>
        <taxon>Ophiocordycipitaceae</taxon>
        <taxon>Ophiocordyceps</taxon>
    </lineage>
</organism>
<keyword evidence="8 11" id="KW-0472">Membrane</keyword>